<dbReference type="AlphaFoldDB" id="A0A222GAC0"/>
<sequence>MTAQITPSFSDDELVDILAEHYNLAGTLKKLPGYCDQNLRLTTTDNVHYIVKVANSAEPRLELEMQNAAMAHLTLKKCAVPHALVNKNAQTITTIKNSQQQAFCLRVLTYLPGDFYVDANSLSHNPELWSDLGQFMGNIDLALADFEHPGAYRYLDWDLAQGYRVCMSKKSLLNSQQTSLVEHFLTLYQTQTLPLLGQLPQGVIHNDANDYNLLINNVNAPTKILGLIDFGDMVHSHIINELAITCAYALMGKKADKQDLLSVLKAMVASYHQARPLSDAELEVLYSLITLRLCTSVCNAALAISQQPDNEYLLVSVKPAWQLLEQLKVLNPYAVLCQLRQACTMSVDSGQAKDNIINYRKKHLGKTLSLSYETPLKMVRGQGAYLFDEQGTPYLDMVNNVCHVGHCHPKVVAAGQQQLAKLNTNTRYLHDNIVNYAEKLLATMPEQLSVCMLVNSGSEANELAFRLARCHTKSKELIVVDGAYHGNTNACIEASPYKFNGPGGEGAQPHVHTVTLPDPYRGEFLGDNPDTAIAYADSVQKTIVQLQQSGKKVGAFICESLQGVAGQIIMPAGYLPAVYSHVRDAGGVCIADEVQVGFGRVGSHMWAFETQNVVPDIVTLGKPIGNGHPMAAVITTQAIADSFVTGMEYFNTFGGNPVSCAIGMAVLDVIEDENLIAHAKKTGNYLQDKLRKLQDKYHLIGDVRGLGLFIGVELVEDRNTKSPATEQTSWLVEFFKQHQILLSTEGRFYNILKIKPPMAFNINDADKFIHVLELGLKALSQ</sequence>
<dbReference type="Gene3D" id="3.40.640.10">
    <property type="entry name" value="Type I PLP-dependent aspartate aminotransferase-like (Major domain)"/>
    <property type="match status" value="1"/>
</dbReference>
<evidence type="ECO:0000259" key="4">
    <source>
        <dbReference type="Pfam" id="PF01636"/>
    </source>
</evidence>
<dbReference type="Proteomes" id="UP000202259">
    <property type="component" value="Chromosome"/>
</dbReference>
<evidence type="ECO:0000256" key="1">
    <source>
        <dbReference type="ARBA" id="ARBA00001933"/>
    </source>
</evidence>
<feature type="domain" description="Aminoglycoside phosphotransferase" evidence="4">
    <location>
        <begin position="34"/>
        <end position="251"/>
    </location>
</feature>
<gene>
    <name evidence="5" type="ORF">B5D82_14380</name>
</gene>
<dbReference type="InterPro" id="IPR015421">
    <property type="entry name" value="PyrdxlP-dep_Trfase_major"/>
</dbReference>
<dbReference type="InterPro" id="IPR005814">
    <property type="entry name" value="Aminotrans_3"/>
</dbReference>
<keyword evidence="6" id="KW-1185">Reference proteome</keyword>
<evidence type="ECO:0000256" key="2">
    <source>
        <dbReference type="ARBA" id="ARBA00008954"/>
    </source>
</evidence>
<dbReference type="EMBL" id="CP020465">
    <property type="protein sequence ID" value="ASP48848.1"/>
    <property type="molecule type" value="Genomic_DNA"/>
</dbReference>
<dbReference type="RefSeq" id="WP_081152474.1">
    <property type="nucleotide sequence ID" value="NZ_CP020465.1"/>
</dbReference>
<dbReference type="Pfam" id="PF00202">
    <property type="entry name" value="Aminotran_3"/>
    <property type="match status" value="1"/>
</dbReference>
<dbReference type="InterPro" id="IPR011009">
    <property type="entry name" value="Kinase-like_dom_sf"/>
</dbReference>
<name>A0A222GAC0_9GAMM</name>
<dbReference type="InterPro" id="IPR049704">
    <property type="entry name" value="Aminotrans_3_PPA_site"/>
</dbReference>
<dbReference type="GO" id="GO:0030170">
    <property type="term" value="F:pyridoxal phosphate binding"/>
    <property type="evidence" value="ECO:0007669"/>
    <property type="project" value="InterPro"/>
</dbReference>
<evidence type="ECO:0000256" key="3">
    <source>
        <dbReference type="ARBA" id="ARBA00022898"/>
    </source>
</evidence>
<dbReference type="InterPro" id="IPR015424">
    <property type="entry name" value="PyrdxlP-dep_Trfase"/>
</dbReference>
<comment type="cofactor">
    <cofactor evidence="1">
        <name>pyridoxal 5'-phosphate</name>
        <dbReference type="ChEBI" id="CHEBI:597326"/>
    </cofactor>
</comment>
<dbReference type="PANTHER" id="PTHR45688">
    <property type="match status" value="1"/>
</dbReference>
<dbReference type="InterPro" id="IPR002575">
    <property type="entry name" value="Aminoglycoside_PTrfase"/>
</dbReference>
<protein>
    <submittedName>
        <fullName evidence="5">Class III aminotransferase</fullName>
    </submittedName>
</protein>
<keyword evidence="5" id="KW-0032">Aminotransferase</keyword>
<dbReference type="OrthoDB" id="9801052at2"/>
<dbReference type="Gene3D" id="3.90.1150.10">
    <property type="entry name" value="Aspartate Aminotransferase, domain 1"/>
    <property type="match status" value="1"/>
</dbReference>
<dbReference type="SUPFAM" id="SSF56112">
    <property type="entry name" value="Protein kinase-like (PK-like)"/>
    <property type="match status" value="1"/>
</dbReference>
<accession>A0A222GAC0</accession>
<evidence type="ECO:0000313" key="6">
    <source>
        <dbReference type="Proteomes" id="UP000202259"/>
    </source>
</evidence>
<reference evidence="5 6" key="1">
    <citation type="submission" date="2017-08" db="EMBL/GenBank/DDBJ databases">
        <title>Complete genome of Colwellia sp. NB097-1, a psychrophile bacterium ioslated from Bering Sea.</title>
        <authorList>
            <person name="Chen X."/>
        </authorList>
    </citation>
    <scope>NUCLEOTIDE SEQUENCE [LARGE SCALE GENOMIC DNA]</scope>
    <source>
        <strain evidence="5 6">NB097-1</strain>
    </source>
</reference>
<dbReference type="PROSITE" id="PS00600">
    <property type="entry name" value="AA_TRANSFER_CLASS_3"/>
    <property type="match status" value="1"/>
</dbReference>
<dbReference type="InterPro" id="IPR015422">
    <property type="entry name" value="PyrdxlP-dep_Trfase_small"/>
</dbReference>
<keyword evidence="5" id="KW-0808">Transferase</keyword>
<dbReference type="PANTHER" id="PTHR45688:SF13">
    <property type="entry name" value="ALANINE--GLYOXYLATE AMINOTRANSFERASE 2-LIKE"/>
    <property type="match status" value="1"/>
</dbReference>
<keyword evidence="3" id="KW-0663">Pyridoxal phosphate</keyword>
<dbReference type="SUPFAM" id="SSF53383">
    <property type="entry name" value="PLP-dependent transferases"/>
    <property type="match status" value="1"/>
</dbReference>
<comment type="similarity">
    <text evidence="2">Belongs to the class-III pyridoxal-phosphate-dependent aminotransferase family.</text>
</comment>
<dbReference type="Gene3D" id="3.90.1200.10">
    <property type="match status" value="1"/>
</dbReference>
<dbReference type="Gene3D" id="3.30.200.20">
    <property type="entry name" value="Phosphorylase Kinase, domain 1"/>
    <property type="match status" value="1"/>
</dbReference>
<dbReference type="Pfam" id="PF01636">
    <property type="entry name" value="APH"/>
    <property type="match status" value="1"/>
</dbReference>
<proteinExistence type="inferred from homology"/>
<organism evidence="5 6">
    <name type="scientific">Cognaticolwellia beringensis</name>
    <dbReference type="NCBI Taxonomy" id="1967665"/>
    <lineage>
        <taxon>Bacteria</taxon>
        <taxon>Pseudomonadati</taxon>
        <taxon>Pseudomonadota</taxon>
        <taxon>Gammaproteobacteria</taxon>
        <taxon>Alteromonadales</taxon>
        <taxon>Colwelliaceae</taxon>
        <taxon>Cognaticolwellia</taxon>
    </lineage>
</organism>
<dbReference type="KEGG" id="cber:B5D82_14380"/>
<evidence type="ECO:0000313" key="5">
    <source>
        <dbReference type="EMBL" id="ASP48848.1"/>
    </source>
</evidence>
<dbReference type="CDD" id="cd00610">
    <property type="entry name" value="OAT_like"/>
    <property type="match status" value="1"/>
</dbReference>
<dbReference type="GO" id="GO:0008483">
    <property type="term" value="F:transaminase activity"/>
    <property type="evidence" value="ECO:0007669"/>
    <property type="project" value="UniProtKB-KW"/>
</dbReference>